<evidence type="ECO:0000313" key="5">
    <source>
        <dbReference type="EMBL" id="ERL86034.1"/>
    </source>
</evidence>
<dbReference type="PRINTS" id="PR00722">
    <property type="entry name" value="CHYMOTRYPSIN"/>
</dbReference>
<dbReference type="EMBL" id="KB631778">
    <property type="protein sequence ID" value="ERL86034.1"/>
    <property type="molecule type" value="Genomic_DNA"/>
</dbReference>
<feature type="domain" description="Peptidase S1" evidence="4">
    <location>
        <begin position="11"/>
        <end position="276"/>
    </location>
</feature>
<dbReference type="InterPro" id="IPR001314">
    <property type="entry name" value="Peptidase_S1A"/>
</dbReference>
<dbReference type="PROSITE" id="PS50240">
    <property type="entry name" value="TRYPSIN_DOM"/>
    <property type="match status" value="1"/>
</dbReference>
<evidence type="ECO:0000313" key="6">
    <source>
        <dbReference type="Proteomes" id="UP000030742"/>
    </source>
</evidence>
<dbReference type="Gene3D" id="2.40.10.10">
    <property type="entry name" value="Trypsin-like serine proteases"/>
    <property type="match status" value="2"/>
</dbReference>
<dbReference type="GO" id="GO:0004252">
    <property type="term" value="F:serine-type endopeptidase activity"/>
    <property type="evidence" value="ECO:0007669"/>
    <property type="project" value="InterPro"/>
</dbReference>
<gene>
    <name evidence="5" type="ORF">D910_03448</name>
</gene>
<dbReference type="InterPro" id="IPR033116">
    <property type="entry name" value="TRYPSIN_SER"/>
</dbReference>
<dbReference type="PANTHER" id="PTHR24252">
    <property type="entry name" value="ACROSIN-RELATED"/>
    <property type="match status" value="1"/>
</dbReference>
<proteinExistence type="inferred from homology"/>
<dbReference type="GO" id="GO:0006508">
    <property type="term" value="P:proteolysis"/>
    <property type="evidence" value="ECO:0007669"/>
    <property type="project" value="UniProtKB-KW"/>
</dbReference>
<evidence type="ECO:0000259" key="4">
    <source>
        <dbReference type="PROSITE" id="PS50240"/>
    </source>
</evidence>
<dbReference type="SUPFAM" id="SSF50494">
    <property type="entry name" value="Trypsin-like serine proteases"/>
    <property type="match status" value="1"/>
</dbReference>
<name>U4TWR6_DENPD</name>
<dbReference type="PANTHER" id="PTHR24252:SF7">
    <property type="entry name" value="HYALIN"/>
    <property type="match status" value="1"/>
</dbReference>
<dbReference type="InterPro" id="IPR001254">
    <property type="entry name" value="Trypsin_dom"/>
</dbReference>
<evidence type="ECO:0000256" key="1">
    <source>
        <dbReference type="ARBA" id="ARBA00023157"/>
    </source>
</evidence>
<dbReference type="AlphaFoldDB" id="U4TWR6"/>
<dbReference type="Proteomes" id="UP000030742">
    <property type="component" value="Unassembled WGS sequence"/>
</dbReference>
<dbReference type="InterPro" id="IPR043504">
    <property type="entry name" value="Peptidase_S1_PA_chymotrypsin"/>
</dbReference>
<evidence type="ECO:0000256" key="2">
    <source>
        <dbReference type="ARBA" id="ARBA00024195"/>
    </source>
</evidence>
<dbReference type="STRING" id="77166.U4TWR6"/>
<accession>U4TWR6</accession>
<dbReference type="Pfam" id="PF00089">
    <property type="entry name" value="Trypsin"/>
    <property type="match status" value="1"/>
</dbReference>
<organism evidence="5 6">
    <name type="scientific">Dendroctonus ponderosae</name>
    <name type="common">Mountain pine beetle</name>
    <dbReference type="NCBI Taxonomy" id="77166"/>
    <lineage>
        <taxon>Eukaryota</taxon>
        <taxon>Metazoa</taxon>
        <taxon>Ecdysozoa</taxon>
        <taxon>Arthropoda</taxon>
        <taxon>Hexapoda</taxon>
        <taxon>Insecta</taxon>
        <taxon>Pterygota</taxon>
        <taxon>Neoptera</taxon>
        <taxon>Endopterygota</taxon>
        <taxon>Coleoptera</taxon>
        <taxon>Polyphaga</taxon>
        <taxon>Cucujiformia</taxon>
        <taxon>Curculionidae</taxon>
        <taxon>Scolytinae</taxon>
        <taxon>Dendroctonus</taxon>
    </lineage>
</organism>
<protein>
    <recommendedName>
        <fullName evidence="4">Peptidase S1 domain-containing protein</fullName>
    </recommendedName>
</protein>
<dbReference type="PROSITE" id="PS00135">
    <property type="entry name" value="TRYPSIN_SER"/>
    <property type="match status" value="1"/>
</dbReference>
<dbReference type="InterPro" id="IPR009003">
    <property type="entry name" value="Peptidase_S1_PA"/>
</dbReference>
<keyword evidence="3" id="KW-0645">Protease</keyword>
<dbReference type="FunFam" id="2.40.10.10:FF:000068">
    <property type="entry name" value="transmembrane protease serine 2"/>
    <property type="match status" value="1"/>
</dbReference>
<dbReference type="CDD" id="cd00190">
    <property type="entry name" value="Tryp_SPc"/>
    <property type="match status" value="1"/>
</dbReference>
<reference evidence="5 6" key="1">
    <citation type="journal article" date="2013" name="Genome Biol.">
        <title>Draft genome of the mountain pine beetle, Dendroctonus ponderosae Hopkins, a major forest pest.</title>
        <authorList>
            <person name="Keeling C.I."/>
            <person name="Yuen M.M."/>
            <person name="Liao N.Y."/>
            <person name="Docking T.R."/>
            <person name="Chan S.K."/>
            <person name="Taylor G.A."/>
            <person name="Palmquist D.L."/>
            <person name="Jackman S.D."/>
            <person name="Nguyen A."/>
            <person name="Li M."/>
            <person name="Henderson H."/>
            <person name="Janes J.K."/>
            <person name="Zhao Y."/>
            <person name="Pandoh P."/>
            <person name="Moore R."/>
            <person name="Sperling F.A."/>
            <person name="Huber D.P."/>
            <person name="Birol I."/>
            <person name="Jones S.J."/>
            <person name="Bohlmann J."/>
        </authorList>
    </citation>
    <scope>NUCLEOTIDE SEQUENCE</scope>
</reference>
<dbReference type="PROSITE" id="PS00134">
    <property type="entry name" value="TRYPSIN_HIS"/>
    <property type="match status" value="1"/>
</dbReference>
<dbReference type="OrthoDB" id="10059102at2759"/>
<keyword evidence="1" id="KW-1015">Disulfide bond</keyword>
<keyword evidence="3" id="KW-0378">Hydrolase</keyword>
<keyword evidence="3" id="KW-0720">Serine protease</keyword>
<dbReference type="InterPro" id="IPR018114">
    <property type="entry name" value="TRYPSIN_HIS"/>
</dbReference>
<dbReference type="SMART" id="SM00020">
    <property type="entry name" value="Tryp_SPc"/>
    <property type="match status" value="1"/>
</dbReference>
<sequence length="338" mass="38159">MFRFNRVSVYMVLWTINNAHETHPYMASLHFFHTHLCGASIISNRWLVTAAHCTTLDLRYSNNAIRGFTIRVGTGLLETGGQEVSVLKLYDHPLFLNSFPVGFDYDISLLYLEKDLTLSTTVQPIRMLEIDENYPAATVVTVIGWGLQHEYGLFLAEILQEVAVPLVSNEDCLTLYNTVGFSSWVTDRMICAGHEEGEKDACAGDSGGPLITNNSLIGVVSWGYGCARAGFPGVYAISQNRKLRIAAKVPYFVRNSTLQRDLKTDDLLDHIRNLTSKFLDNARQSKNPTVRVTCKKTQFKKKTWTTCDDQLLHHIEDHGLTLITWSVRHSNDVRFKNP</sequence>
<evidence type="ECO:0000256" key="3">
    <source>
        <dbReference type="RuleBase" id="RU363034"/>
    </source>
</evidence>
<comment type="similarity">
    <text evidence="2">Belongs to the peptidase S1 family. CLIP subfamily.</text>
</comment>
<dbReference type="FunFam" id="2.40.10.10:FF:000002">
    <property type="entry name" value="Transmembrane protease serine"/>
    <property type="match status" value="1"/>
</dbReference>